<sequence length="423" mass="47502">MTTSVINDLKMAEISLAKVQDVAKLEEEAKGILSNYRTSVRVKEEVSSALASIEAAPDYKITPAMAEQVDNTINHAAQLVVKDGDVAIQVHGTEAFGISVTPAEWRKLRTAALQDILADSYKDIKRWANALSENFQRRWIELMTSTEVLESRLESLDGTIDIIGSIKPGAKKVVLSEALSRAISKSGKVFTKDIGKNIQGEINYMFGCLKVWEMEQIKLKNSIIRYFGNARNTDITEINREIPRMFDVKAPSPVENLVARRTREMLDGYVFEGIELDPKWVAKYKKENPDGNHTAYAEMLSRTGYSVLLGKENKIGKTEVDVMSLSEIYTLRDIVEKIIERLKAMNEEFDPVNFNPDDVKDVLATLKETNTSEDRAYQYGIVTADYQFDVNAFKTGVSNMLTVTASHLLALINIHLESYDVEL</sequence>
<proteinExistence type="predicted"/>
<name>A0A4D6DW98_9CAUD</name>
<dbReference type="Proteomes" id="UP000297195">
    <property type="component" value="Segment"/>
</dbReference>
<dbReference type="EMBL" id="MK689364">
    <property type="protein sequence ID" value="QBZ70630.1"/>
    <property type="molecule type" value="Genomic_DNA"/>
</dbReference>
<gene>
    <name evidence="1" type="ORF">pETSU_049</name>
</gene>
<organism evidence="1 2">
    <name type="scientific">Edwardsiella phage pEt-SU</name>
    <dbReference type="NCBI Taxonomy" id="2562142"/>
    <lineage>
        <taxon>Viruses</taxon>
        <taxon>Duplodnaviria</taxon>
        <taxon>Heunggongvirae</taxon>
        <taxon>Uroviricota</taxon>
        <taxon>Caudoviricetes</taxon>
        <taxon>Chimalliviridae</taxon>
        <taxon>Petsuvirus</taxon>
        <taxon>Petsuvirus pEtSU</taxon>
    </lineage>
</organism>
<reference evidence="1 2" key="1">
    <citation type="submission" date="2019-03" db="EMBL/GenBank/DDBJ databases">
        <authorList>
            <person name="Kim S.G."/>
            <person name="Park S.C."/>
        </authorList>
    </citation>
    <scope>NUCLEOTIDE SEQUENCE [LARGE SCALE GENOMIC DNA]</scope>
</reference>
<keyword evidence="2" id="KW-1185">Reference proteome</keyword>
<evidence type="ECO:0000313" key="1">
    <source>
        <dbReference type="EMBL" id="QBZ70630.1"/>
    </source>
</evidence>
<accession>A0A4D6DW98</accession>
<evidence type="ECO:0000313" key="2">
    <source>
        <dbReference type="Proteomes" id="UP000297195"/>
    </source>
</evidence>
<protein>
    <submittedName>
        <fullName evidence="1">Uncharacterized protein</fullName>
    </submittedName>
</protein>
<dbReference type="InterPro" id="IPR024413">
    <property type="entry name" value="Phage_phiKZ_Orf92_int-head"/>
</dbReference>
<dbReference type="Pfam" id="PF12699">
    <property type="entry name" value="phiKZ_IP"/>
    <property type="match status" value="1"/>
</dbReference>